<dbReference type="InterPro" id="IPR007428">
    <property type="entry name" value="MlaA"/>
</dbReference>
<dbReference type="PANTHER" id="PTHR30035:SF3">
    <property type="entry name" value="INTERMEMBRANE PHOSPHOLIPID TRANSPORT SYSTEM LIPOPROTEIN MLAA"/>
    <property type="match status" value="1"/>
</dbReference>
<dbReference type="EMBL" id="NVVJ01000107">
    <property type="protein sequence ID" value="PCJ17404.1"/>
    <property type="molecule type" value="Genomic_DNA"/>
</dbReference>
<dbReference type="GO" id="GO:0120010">
    <property type="term" value="P:intermembrane phospholipid transfer"/>
    <property type="evidence" value="ECO:0007669"/>
    <property type="project" value="TreeGrafter"/>
</dbReference>
<comment type="caution">
    <text evidence="3">The sequence shown here is derived from an EMBL/GenBank/DDBJ whole genome shotgun (WGS) entry which is preliminary data.</text>
</comment>
<protein>
    <recommendedName>
        <fullName evidence="5">ABC transporter</fullName>
    </recommendedName>
</protein>
<sequence>MKRIEHSTQIPRFKPLLDLPMRSVSTPLGTALAVFFILLFLVQPLHAAVDNDPLEKVNRVTYQFNKQLDRFIVKPLAVTYDRFTPASAKTGVHNFFSNLDDVRVTFNDLMQLKFARAATDFGRFAVNSTIGLGGLIEVADPAFDWQKNQQDFGKTLAMWGVEPGPYVVLPLFGSRTMRGVFAMGVDSFADPLVDVNHVQSRNSLMAVKTTDYRVGVVSFDELVVGDEYSFMRDIYFQLREYSLSEAYVEVAFEEF</sequence>
<evidence type="ECO:0000313" key="4">
    <source>
        <dbReference type="Proteomes" id="UP000218327"/>
    </source>
</evidence>
<proteinExistence type="inferred from homology"/>
<dbReference type="PRINTS" id="PR01805">
    <property type="entry name" value="VACJLIPOPROT"/>
</dbReference>
<organism evidence="3 4">
    <name type="scientific">SAR86 cluster bacterium</name>
    <dbReference type="NCBI Taxonomy" id="2030880"/>
    <lineage>
        <taxon>Bacteria</taxon>
        <taxon>Pseudomonadati</taxon>
        <taxon>Pseudomonadota</taxon>
        <taxon>Gammaproteobacteria</taxon>
        <taxon>SAR86 cluster</taxon>
    </lineage>
</organism>
<dbReference type="PANTHER" id="PTHR30035">
    <property type="entry name" value="LIPOPROTEIN VACJ-RELATED"/>
    <property type="match status" value="1"/>
</dbReference>
<evidence type="ECO:0008006" key="5">
    <source>
        <dbReference type="Google" id="ProtNLM"/>
    </source>
</evidence>
<accession>A0A2A5ADN6</accession>
<evidence type="ECO:0000313" key="3">
    <source>
        <dbReference type="EMBL" id="PCJ17404.1"/>
    </source>
</evidence>
<comment type="similarity">
    <text evidence="1">Belongs to the MlaA family.</text>
</comment>
<dbReference type="Proteomes" id="UP000218327">
    <property type="component" value="Unassembled WGS sequence"/>
</dbReference>
<dbReference type="GO" id="GO:0016020">
    <property type="term" value="C:membrane"/>
    <property type="evidence" value="ECO:0007669"/>
    <property type="project" value="InterPro"/>
</dbReference>
<evidence type="ECO:0000256" key="2">
    <source>
        <dbReference type="ARBA" id="ARBA00022729"/>
    </source>
</evidence>
<reference evidence="4" key="1">
    <citation type="submission" date="2017-08" db="EMBL/GenBank/DDBJ databases">
        <title>A dynamic microbial community with high functional redundancy inhabits the cold, oxic subseafloor aquifer.</title>
        <authorList>
            <person name="Tully B.J."/>
            <person name="Wheat C.G."/>
            <person name="Glazer B.T."/>
            <person name="Huber J.A."/>
        </authorList>
    </citation>
    <scope>NUCLEOTIDE SEQUENCE [LARGE SCALE GENOMIC DNA]</scope>
</reference>
<evidence type="ECO:0000256" key="1">
    <source>
        <dbReference type="ARBA" id="ARBA00010634"/>
    </source>
</evidence>
<dbReference type="AlphaFoldDB" id="A0A2A5ADN6"/>
<keyword evidence="2" id="KW-0732">Signal</keyword>
<name>A0A2A5ADN6_9GAMM</name>
<gene>
    <name evidence="3" type="ORF">COA96_17740</name>
</gene>
<dbReference type="Pfam" id="PF04333">
    <property type="entry name" value="MlaA"/>
    <property type="match status" value="1"/>
</dbReference>